<keyword evidence="1" id="KW-0472">Membrane</keyword>
<dbReference type="InterPro" id="IPR029063">
    <property type="entry name" value="SAM-dependent_MTases_sf"/>
</dbReference>
<dbReference type="Proteomes" id="UP000199060">
    <property type="component" value="Unassembled WGS sequence"/>
</dbReference>
<reference evidence="4" key="1">
    <citation type="submission" date="2016-10" db="EMBL/GenBank/DDBJ databases">
        <authorList>
            <person name="Varghese N."/>
            <person name="Submissions S."/>
        </authorList>
    </citation>
    <scope>NUCLEOTIDE SEQUENCE [LARGE SCALE GENOMIC DNA]</scope>
    <source>
        <strain evidence="4">DSM 23095</strain>
    </source>
</reference>
<dbReference type="SUPFAM" id="SSF53335">
    <property type="entry name" value="S-adenosyl-L-methionine-dependent methyltransferases"/>
    <property type="match status" value="1"/>
</dbReference>
<dbReference type="GO" id="GO:0008168">
    <property type="term" value="F:methyltransferase activity"/>
    <property type="evidence" value="ECO:0007669"/>
    <property type="project" value="UniProtKB-KW"/>
</dbReference>
<keyword evidence="1" id="KW-1133">Transmembrane helix</keyword>
<dbReference type="PANTHER" id="PTHR34203:SF15">
    <property type="entry name" value="SLL1173 PROTEIN"/>
    <property type="match status" value="1"/>
</dbReference>
<feature type="domain" description="Methyltransferase FkbM" evidence="2">
    <location>
        <begin position="84"/>
        <end position="225"/>
    </location>
</feature>
<accession>A0A1G6UDP1</accession>
<organism evidence="3 4">
    <name type="scientific">Algoriphagus faecimaris</name>
    <dbReference type="NCBI Taxonomy" id="686796"/>
    <lineage>
        <taxon>Bacteria</taxon>
        <taxon>Pseudomonadati</taxon>
        <taxon>Bacteroidota</taxon>
        <taxon>Cytophagia</taxon>
        <taxon>Cytophagales</taxon>
        <taxon>Cyclobacteriaceae</taxon>
        <taxon>Algoriphagus</taxon>
    </lineage>
</organism>
<gene>
    <name evidence="3" type="ORF">SAMN04488104_102748</name>
</gene>
<evidence type="ECO:0000256" key="1">
    <source>
        <dbReference type="SAM" id="Phobius"/>
    </source>
</evidence>
<keyword evidence="1" id="KW-0812">Transmembrane</keyword>
<proteinExistence type="predicted"/>
<keyword evidence="3" id="KW-0808">Transferase</keyword>
<dbReference type="InterPro" id="IPR006342">
    <property type="entry name" value="FkbM_mtfrase"/>
</dbReference>
<dbReference type="EMBL" id="FNAC01000027">
    <property type="protein sequence ID" value="SDD38685.1"/>
    <property type="molecule type" value="Genomic_DNA"/>
</dbReference>
<keyword evidence="4" id="KW-1185">Reference proteome</keyword>
<dbReference type="GO" id="GO:0032259">
    <property type="term" value="P:methylation"/>
    <property type="evidence" value="ECO:0007669"/>
    <property type="project" value="UniProtKB-KW"/>
</dbReference>
<name>A0A1G6UDP1_9BACT</name>
<keyword evidence="3" id="KW-0489">Methyltransferase</keyword>
<sequence>MAATLAYFAKFLSAIPELGLVNTFKLFFLVRIFAKEFLLEFKRNNIKLSVYLRGRTSDSDIFRTIFINEEYKLPKKHKPKFILDAGANIGMSALFFYFLYPDAIIIALEPDKNIFKQLIKNTRGFERIYPTNAALWKNAGLIQFNSEKSTLGGSVKISDQNDETFMDVELTIESLTIEKLKEKYNIPYFDFLKIDIEGAELEVFNEDIDLSATNMIAIELHDHKKSGCGEAFFQACSSQKFNYAVSGENIIAYK</sequence>
<evidence type="ECO:0000313" key="3">
    <source>
        <dbReference type="EMBL" id="SDD38685.1"/>
    </source>
</evidence>
<dbReference type="Gene3D" id="3.40.50.150">
    <property type="entry name" value="Vaccinia Virus protein VP39"/>
    <property type="match status" value="1"/>
</dbReference>
<protein>
    <submittedName>
        <fullName evidence="3">Methyltransferase, FkbM family</fullName>
    </submittedName>
</protein>
<dbReference type="STRING" id="686796.SAMN04488104_102748"/>
<evidence type="ECO:0000313" key="4">
    <source>
        <dbReference type="Proteomes" id="UP000199060"/>
    </source>
</evidence>
<dbReference type="AlphaFoldDB" id="A0A1G6UDP1"/>
<dbReference type="PANTHER" id="PTHR34203">
    <property type="entry name" value="METHYLTRANSFERASE, FKBM FAMILY PROTEIN"/>
    <property type="match status" value="1"/>
</dbReference>
<dbReference type="NCBIfam" id="TIGR01444">
    <property type="entry name" value="fkbM_fam"/>
    <property type="match status" value="1"/>
</dbReference>
<dbReference type="Pfam" id="PF05050">
    <property type="entry name" value="Methyltransf_21"/>
    <property type="match status" value="1"/>
</dbReference>
<feature type="transmembrane region" description="Helical" evidence="1">
    <location>
        <begin position="81"/>
        <end position="100"/>
    </location>
</feature>
<dbReference type="InterPro" id="IPR052514">
    <property type="entry name" value="SAM-dependent_MTase"/>
</dbReference>
<evidence type="ECO:0000259" key="2">
    <source>
        <dbReference type="Pfam" id="PF05050"/>
    </source>
</evidence>